<keyword evidence="2" id="KW-0233">DNA recombination</keyword>
<dbReference type="Pfam" id="PF00589">
    <property type="entry name" value="Phage_integrase"/>
    <property type="match status" value="1"/>
</dbReference>
<sequence length="254" mass="28920">MASISRRKDAWKAMRHYWDDVNPALIDEAMCKGYAAQRNAGQATIRYELSQLSVALRWGKDAKLIKEAPSIWRPDAPDRIERHLTKEQFRKFLSEVKAPHAQLYMVLALATCARPTAILQLTWDRVDFERGLINLNRAGRVQTAKRRPTVPIADYAKQPLKEAYEARQSEYVIERGGKGIQNIKKAFLAASQRSAVHATPYTLRHTGAVWRAEDGIPMSELAQLMGHDDSRTTEKHYARYSPTYLRKAANAGSW</sequence>
<dbReference type="PROSITE" id="PS51898">
    <property type="entry name" value="TYR_RECOMBINASE"/>
    <property type="match status" value="1"/>
</dbReference>
<dbReference type="InterPro" id="IPR050090">
    <property type="entry name" value="Tyrosine_recombinase_XerCD"/>
</dbReference>
<dbReference type="Proteomes" id="UP000182063">
    <property type="component" value="Chromosome"/>
</dbReference>
<dbReference type="EMBL" id="CP018221">
    <property type="protein sequence ID" value="API60880.1"/>
    <property type="molecule type" value="Genomic_DNA"/>
</dbReference>
<dbReference type="InterPro" id="IPR011010">
    <property type="entry name" value="DNA_brk_join_enz"/>
</dbReference>
<dbReference type="KEGG" id="sphj:BSL82_01115"/>
<evidence type="ECO:0000256" key="1">
    <source>
        <dbReference type="ARBA" id="ARBA00022908"/>
    </source>
</evidence>
<name>A0A1L3ZZ37_9SPHN</name>
<feature type="domain" description="Tyr recombinase" evidence="3">
    <location>
        <begin position="79"/>
        <end position="250"/>
    </location>
</feature>
<dbReference type="AlphaFoldDB" id="A0A1L3ZZ37"/>
<dbReference type="GO" id="GO:0015074">
    <property type="term" value="P:DNA integration"/>
    <property type="evidence" value="ECO:0007669"/>
    <property type="project" value="UniProtKB-KW"/>
</dbReference>
<keyword evidence="5" id="KW-1185">Reference proteome</keyword>
<dbReference type="InterPro" id="IPR002104">
    <property type="entry name" value="Integrase_catalytic"/>
</dbReference>
<protein>
    <recommendedName>
        <fullName evidence="3">Tyr recombinase domain-containing protein</fullName>
    </recommendedName>
</protein>
<dbReference type="SUPFAM" id="SSF56349">
    <property type="entry name" value="DNA breaking-rejoining enzymes"/>
    <property type="match status" value="1"/>
</dbReference>
<dbReference type="Gene3D" id="1.10.443.10">
    <property type="entry name" value="Intergrase catalytic core"/>
    <property type="match status" value="1"/>
</dbReference>
<gene>
    <name evidence="4" type="ORF">BSL82_01115</name>
</gene>
<dbReference type="PANTHER" id="PTHR30349">
    <property type="entry name" value="PHAGE INTEGRASE-RELATED"/>
    <property type="match status" value="1"/>
</dbReference>
<evidence type="ECO:0000313" key="5">
    <source>
        <dbReference type="Proteomes" id="UP000182063"/>
    </source>
</evidence>
<evidence type="ECO:0000256" key="2">
    <source>
        <dbReference type="ARBA" id="ARBA00023172"/>
    </source>
</evidence>
<dbReference type="InterPro" id="IPR013762">
    <property type="entry name" value="Integrase-like_cat_sf"/>
</dbReference>
<dbReference type="GO" id="GO:0003677">
    <property type="term" value="F:DNA binding"/>
    <property type="evidence" value="ECO:0007669"/>
    <property type="project" value="InterPro"/>
</dbReference>
<dbReference type="GO" id="GO:0006310">
    <property type="term" value="P:DNA recombination"/>
    <property type="evidence" value="ECO:0007669"/>
    <property type="project" value="UniProtKB-KW"/>
</dbReference>
<reference evidence="5" key="1">
    <citation type="submission" date="2016-11" db="EMBL/GenBank/DDBJ databases">
        <title>Complete Genome Sequence of alachlor-degrading Sphingomonas sp. strain JJ-A5.</title>
        <authorList>
            <person name="Lee H."/>
            <person name="Ka J.-O."/>
        </authorList>
    </citation>
    <scope>NUCLEOTIDE SEQUENCE [LARGE SCALE GENOMIC DNA]</scope>
    <source>
        <strain evidence="5">JJ-A5</strain>
    </source>
</reference>
<evidence type="ECO:0000313" key="4">
    <source>
        <dbReference type="EMBL" id="API60880.1"/>
    </source>
</evidence>
<evidence type="ECO:0000259" key="3">
    <source>
        <dbReference type="PROSITE" id="PS51898"/>
    </source>
</evidence>
<accession>A0A1L3ZZ37</accession>
<keyword evidence="1" id="KW-0229">DNA integration</keyword>
<dbReference type="PANTHER" id="PTHR30349:SF64">
    <property type="entry name" value="PROPHAGE INTEGRASE INTD-RELATED"/>
    <property type="match status" value="1"/>
</dbReference>
<organism evidence="4 5">
    <name type="scientific">Tardibacter chloracetimidivorans</name>
    <dbReference type="NCBI Taxonomy" id="1921510"/>
    <lineage>
        <taxon>Bacteria</taxon>
        <taxon>Pseudomonadati</taxon>
        <taxon>Pseudomonadota</taxon>
        <taxon>Alphaproteobacteria</taxon>
        <taxon>Sphingomonadales</taxon>
        <taxon>Sphingomonadaceae</taxon>
        <taxon>Tardibacter</taxon>
    </lineage>
</organism>
<dbReference type="CDD" id="cd00796">
    <property type="entry name" value="INT_Rci_Hp1_C"/>
    <property type="match status" value="1"/>
</dbReference>
<proteinExistence type="predicted"/>